<dbReference type="Proteomes" id="UP000291562">
    <property type="component" value="Chromosome"/>
</dbReference>
<dbReference type="AlphaFoldDB" id="A0A411HJS7"/>
<dbReference type="InterPro" id="IPR009078">
    <property type="entry name" value="Ferritin-like_SF"/>
</dbReference>
<evidence type="ECO:0000313" key="3">
    <source>
        <dbReference type="Proteomes" id="UP000291562"/>
    </source>
</evidence>
<dbReference type="SUPFAM" id="SSF47240">
    <property type="entry name" value="Ferritin-like"/>
    <property type="match status" value="1"/>
</dbReference>
<dbReference type="InterPro" id="IPR011017">
    <property type="entry name" value="TRASH_dom"/>
</dbReference>
<proteinExistence type="predicted"/>
<evidence type="ECO:0000259" key="1">
    <source>
        <dbReference type="SMART" id="SM00746"/>
    </source>
</evidence>
<dbReference type="OrthoDB" id="9809270at2"/>
<dbReference type="Pfam" id="PF04945">
    <property type="entry name" value="YHS"/>
    <property type="match status" value="1"/>
</dbReference>
<organism evidence="2 3">
    <name type="scientific">Pseudolysobacter antarcticus</name>
    <dbReference type="NCBI Taxonomy" id="2511995"/>
    <lineage>
        <taxon>Bacteria</taxon>
        <taxon>Pseudomonadati</taxon>
        <taxon>Pseudomonadota</taxon>
        <taxon>Gammaproteobacteria</taxon>
        <taxon>Lysobacterales</taxon>
        <taxon>Rhodanobacteraceae</taxon>
        <taxon>Pseudolysobacter</taxon>
    </lineage>
</organism>
<dbReference type="EMBL" id="CP035704">
    <property type="protein sequence ID" value="QBB70731.1"/>
    <property type="molecule type" value="Genomic_DNA"/>
</dbReference>
<evidence type="ECO:0000313" key="2">
    <source>
        <dbReference type="EMBL" id="QBB70731.1"/>
    </source>
</evidence>
<sequence length="103" mass="11105">MSGLVGFLFFAAFFYFMMRFGCGAHVGHGGHHRDHSSPNADFLASGTDPVCGMHVDAGAGYASMHDGAQARFCSRECLEKFDAAPEKYANQPPHLMAHGDHST</sequence>
<dbReference type="Gene3D" id="1.10.620.20">
    <property type="entry name" value="Ribonucleotide Reductase, subunit A"/>
    <property type="match status" value="1"/>
</dbReference>
<keyword evidence="3" id="KW-1185">Reference proteome</keyword>
<feature type="domain" description="TRASH" evidence="1">
    <location>
        <begin position="48"/>
        <end position="85"/>
    </location>
</feature>
<gene>
    <name evidence="2" type="ORF">ELE36_10355</name>
</gene>
<dbReference type="SMART" id="SM00746">
    <property type="entry name" value="TRASH"/>
    <property type="match status" value="1"/>
</dbReference>
<dbReference type="GO" id="GO:0016491">
    <property type="term" value="F:oxidoreductase activity"/>
    <property type="evidence" value="ECO:0007669"/>
    <property type="project" value="InterPro"/>
</dbReference>
<dbReference type="InterPro" id="IPR012348">
    <property type="entry name" value="RNR-like"/>
</dbReference>
<accession>A0A411HJS7</accession>
<name>A0A411HJS7_9GAMM</name>
<reference evidence="2 3" key="1">
    <citation type="submission" date="2019-01" db="EMBL/GenBank/DDBJ databases">
        <title>Pseudolysobacter antarctica gen. nov., sp. nov., isolated from Fildes Peninsula, Antarctica.</title>
        <authorList>
            <person name="Wei Z."/>
            <person name="Peng F."/>
        </authorList>
    </citation>
    <scope>NUCLEOTIDE SEQUENCE [LARGE SCALE GENOMIC DNA]</scope>
    <source>
        <strain evidence="2 3">AQ6-296</strain>
    </source>
</reference>
<dbReference type="KEGG" id="xbc:ELE36_10355"/>
<dbReference type="InterPro" id="IPR007029">
    <property type="entry name" value="YHS_dom"/>
</dbReference>
<protein>
    <submittedName>
        <fullName evidence="2">YHS domain-containing protein</fullName>
    </submittedName>
</protein>
<dbReference type="RefSeq" id="WP_129833050.1">
    <property type="nucleotide sequence ID" value="NZ_CP035704.1"/>
</dbReference>